<keyword evidence="3" id="KW-0597">Phosphoprotein</keyword>
<feature type="domain" description="Cyclin C-terminal" evidence="11">
    <location>
        <begin position="234"/>
        <end position="356"/>
    </location>
</feature>
<dbReference type="SUPFAM" id="SSF47954">
    <property type="entry name" value="Cyclin-like"/>
    <property type="match status" value="2"/>
</dbReference>
<feature type="compositionally biased region" description="Basic and acidic residues" evidence="9">
    <location>
        <begin position="13"/>
        <end position="35"/>
    </location>
</feature>
<dbReference type="OrthoDB" id="5590282at2759"/>
<dbReference type="PROSITE" id="PS00292">
    <property type="entry name" value="CYCLINS"/>
    <property type="match status" value="1"/>
</dbReference>
<organism evidence="12 13">
    <name type="scientific">Chanos chanos</name>
    <name type="common">Milkfish</name>
    <name type="synonym">Mugil chanos</name>
    <dbReference type="NCBI Taxonomy" id="29144"/>
    <lineage>
        <taxon>Eukaryota</taxon>
        <taxon>Metazoa</taxon>
        <taxon>Chordata</taxon>
        <taxon>Craniata</taxon>
        <taxon>Vertebrata</taxon>
        <taxon>Euteleostomi</taxon>
        <taxon>Actinopterygii</taxon>
        <taxon>Neopterygii</taxon>
        <taxon>Teleostei</taxon>
        <taxon>Ostariophysi</taxon>
        <taxon>Gonorynchiformes</taxon>
        <taxon>Chanidae</taxon>
        <taxon>Chanos</taxon>
    </lineage>
</organism>
<name>A0A6J2W6I8_CHACN</name>
<evidence type="ECO:0000256" key="2">
    <source>
        <dbReference type="ARBA" id="ARBA00007143"/>
    </source>
</evidence>
<comment type="subcellular location">
    <subcellularLocation>
        <location evidence="1">Nucleus</location>
    </subcellularLocation>
</comment>
<evidence type="ECO:0000256" key="6">
    <source>
        <dbReference type="ARBA" id="ARBA00023242"/>
    </source>
</evidence>
<evidence type="ECO:0000256" key="1">
    <source>
        <dbReference type="ARBA" id="ARBA00004123"/>
    </source>
</evidence>
<dbReference type="Gene3D" id="1.10.472.10">
    <property type="entry name" value="Cyclin-like"/>
    <property type="match status" value="2"/>
</dbReference>
<dbReference type="AlphaFoldDB" id="A0A6J2W6I8"/>
<dbReference type="InterPro" id="IPR036915">
    <property type="entry name" value="Cyclin-like_sf"/>
</dbReference>
<dbReference type="SMART" id="SM00385">
    <property type="entry name" value="CYCLIN"/>
    <property type="match status" value="1"/>
</dbReference>
<evidence type="ECO:0000256" key="4">
    <source>
        <dbReference type="ARBA" id="ARBA00022618"/>
    </source>
</evidence>
<dbReference type="InterPro" id="IPR039361">
    <property type="entry name" value="Cyclin"/>
</dbReference>
<evidence type="ECO:0000256" key="8">
    <source>
        <dbReference type="RuleBase" id="RU000383"/>
    </source>
</evidence>
<dbReference type="GeneID" id="115819643"/>
<evidence type="ECO:0000256" key="9">
    <source>
        <dbReference type="SAM" id="MobiDB-lite"/>
    </source>
</evidence>
<dbReference type="InterPro" id="IPR048258">
    <property type="entry name" value="Cyclins_cyclin-box"/>
</dbReference>
<comment type="similarity">
    <text evidence="2">Belongs to the cyclin family. Cyclin E subfamily.</text>
</comment>
<proteinExistence type="inferred from homology"/>
<dbReference type="InterPro" id="IPR006671">
    <property type="entry name" value="Cyclin_N"/>
</dbReference>
<evidence type="ECO:0000313" key="12">
    <source>
        <dbReference type="Proteomes" id="UP000504632"/>
    </source>
</evidence>
<evidence type="ECO:0000256" key="5">
    <source>
        <dbReference type="ARBA" id="ARBA00023127"/>
    </source>
</evidence>
<feature type="region of interest" description="Disordered" evidence="9">
    <location>
        <begin position="1"/>
        <end position="45"/>
    </location>
</feature>
<dbReference type="Pfam" id="PF02984">
    <property type="entry name" value="Cyclin_C"/>
    <property type="match status" value="1"/>
</dbReference>
<dbReference type="GO" id="GO:0051301">
    <property type="term" value="P:cell division"/>
    <property type="evidence" value="ECO:0007669"/>
    <property type="project" value="UniProtKB-KW"/>
</dbReference>
<evidence type="ECO:0000256" key="7">
    <source>
        <dbReference type="ARBA" id="ARBA00023306"/>
    </source>
</evidence>
<keyword evidence="6" id="KW-0539">Nucleus</keyword>
<evidence type="ECO:0000256" key="3">
    <source>
        <dbReference type="ARBA" id="ARBA00022553"/>
    </source>
</evidence>
<evidence type="ECO:0000259" key="10">
    <source>
        <dbReference type="SMART" id="SM00385"/>
    </source>
</evidence>
<protein>
    <submittedName>
        <fullName evidence="13">G1/S-specific cyclin-E2</fullName>
    </submittedName>
</protein>
<keyword evidence="12" id="KW-1185">Reference proteome</keyword>
<feature type="domain" description="Cyclin-like" evidence="10">
    <location>
        <begin position="140"/>
        <end position="225"/>
    </location>
</feature>
<dbReference type="Proteomes" id="UP000504632">
    <property type="component" value="Chromosome 8"/>
</dbReference>
<dbReference type="InParanoid" id="A0A6J2W6I8"/>
<evidence type="ECO:0000259" key="11">
    <source>
        <dbReference type="SMART" id="SM01332"/>
    </source>
</evidence>
<keyword evidence="7" id="KW-0131">Cell cycle</keyword>
<keyword evidence="4" id="KW-0132">Cell division</keyword>
<dbReference type="InterPro" id="IPR004367">
    <property type="entry name" value="Cyclin_C-dom"/>
</dbReference>
<dbReference type="GO" id="GO:0005634">
    <property type="term" value="C:nucleus"/>
    <property type="evidence" value="ECO:0007669"/>
    <property type="project" value="UniProtKB-SubCell"/>
</dbReference>
<dbReference type="CTD" id="9134"/>
<sequence length="395" mass="45719">MSRRNSGRTTLQVRDENTSEHNIKVTGKRKSEQCKRTIPSSAKKQSYEIQNRWEEGDVSPCVLVETPHKELEETSNISGFKRFRFKNLFIKPSPLPCLSWASADDVWIKMLNKELKYTHDQGYIMQHPKLQPKMRAILLDWLMEVSEVYNLHRQTFYLAQDYFDRFMLTQEDIDKNQLQLIGITSLFIASKMEEIYPPKLQEFAYVTDGACDEDDILEMELIMLKALKWDLCPETIISWLKLYIQVNSLRDGPNFLVPQFSQESYIQMTQLLDLCILDINSLDYQYSVLAAAAFCHFTSFETVHKVSGLTWDSLASCVSWMTPFKRTLSEGTCPQLKDFKKVASEDRHNIQTHVDYLAMLGDVHHRQQESMDRLSPVAVGGLLTPPKSTEKPPNV</sequence>
<dbReference type="SMART" id="SM01332">
    <property type="entry name" value="Cyclin_C"/>
    <property type="match status" value="1"/>
</dbReference>
<dbReference type="RefSeq" id="XP_030639006.1">
    <property type="nucleotide sequence ID" value="XM_030783146.1"/>
</dbReference>
<keyword evidence="5 8" id="KW-0195">Cyclin</keyword>
<dbReference type="Pfam" id="PF00134">
    <property type="entry name" value="Cyclin_N"/>
    <property type="match status" value="1"/>
</dbReference>
<evidence type="ECO:0000313" key="13">
    <source>
        <dbReference type="RefSeq" id="XP_030639006.1"/>
    </source>
</evidence>
<dbReference type="InterPro" id="IPR013763">
    <property type="entry name" value="Cyclin-like_dom"/>
</dbReference>
<dbReference type="FunFam" id="1.10.472.10:FF:000024">
    <property type="entry name" value="G1/S-specific cyclin-E1"/>
    <property type="match status" value="1"/>
</dbReference>
<gene>
    <name evidence="13" type="primary">ccne2</name>
</gene>
<dbReference type="PANTHER" id="PTHR10177">
    <property type="entry name" value="CYCLINS"/>
    <property type="match status" value="1"/>
</dbReference>
<reference evidence="13" key="1">
    <citation type="submission" date="2025-08" db="UniProtKB">
        <authorList>
            <consortium name="RefSeq"/>
        </authorList>
    </citation>
    <scope>IDENTIFICATION</scope>
</reference>
<accession>A0A6J2W6I8</accession>